<organism evidence="2">
    <name type="scientific">Thermofilum pendens</name>
    <dbReference type="NCBI Taxonomy" id="2269"/>
    <lineage>
        <taxon>Archaea</taxon>
        <taxon>Thermoproteota</taxon>
        <taxon>Thermoprotei</taxon>
        <taxon>Thermofilales</taxon>
        <taxon>Thermofilaceae</taxon>
        <taxon>Thermofilum</taxon>
    </lineage>
</organism>
<sequence>MVVALSSRDKDVIIIGEKSPGSYALEVLHRFRSGGKRIVLKAYGHNISKAAYVAETLRRVTGGKAAYCRIALNSEELGEETEEKCVPTIEIEMLYEG</sequence>
<name>A0A7C4H759_THEPE</name>
<evidence type="ECO:0000313" key="2">
    <source>
        <dbReference type="EMBL" id="HGM47069.1"/>
    </source>
</evidence>
<protein>
    <recommendedName>
        <fullName evidence="1">DNA/RNA-binding protein Alba-like domain-containing protein</fullName>
    </recommendedName>
</protein>
<dbReference type="AlphaFoldDB" id="A0A7C4H759"/>
<reference evidence="2" key="1">
    <citation type="journal article" date="2020" name="mSystems">
        <title>Genome- and Community-Level Interaction Insights into Carbon Utilization and Element Cycling Functions of Hydrothermarchaeota in Hydrothermal Sediment.</title>
        <authorList>
            <person name="Zhou Z."/>
            <person name="Liu Y."/>
            <person name="Xu W."/>
            <person name="Pan J."/>
            <person name="Luo Z.H."/>
            <person name="Li M."/>
        </authorList>
    </citation>
    <scope>NUCLEOTIDE SEQUENCE</scope>
    <source>
        <strain evidence="2">SpSt-649</strain>
    </source>
</reference>
<dbReference type="InterPro" id="IPR002775">
    <property type="entry name" value="DNA/RNA-bd_Alba-like"/>
</dbReference>
<dbReference type="GO" id="GO:0003676">
    <property type="term" value="F:nucleic acid binding"/>
    <property type="evidence" value="ECO:0007669"/>
    <property type="project" value="InterPro"/>
</dbReference>
<evidence type="ECO:0000259" key="1">
    <source>
        <dbReference type="Pfam" id="PF01918"/>
    </source>
</evidence>
<dbReference type="Pfam" id="PF01918">
    <property type="entry name" value="Alba"/>
    <property type="match status" value="1"/>
</dbReference>
<feature type="domain" description="DNA/RNA-binding protein Alba-like" evidence="1">
    <location>
        <begin position="12"/>
        <end position="62"/>
    </location>
</feature>
<proteinExistence type="predicted"/>
<dbReference type="Gene3D" id="3.30.110.20">
    <property type="entry name" value="Alba-like domain"/>
    <property type="match status" value="1"/>
</dbReference>
<accession>A0A7C4H759</accession>
<comment type="caution">
    <text evidence="2">The sequence shown here is derived from an EMBL/GenBank/DDBJ whole genome shotgun (WGS) entry which is preliminary data.</text>
</comment>
<gene>
    <name evidence="2" type="ORF">ENU21_04900</name>
</gene>
<dbReference type="EMBL" id="DTBQ01000139">
    <property type="protein sequence ID" value="HGM47069.1"/>
    <property type="molecule type" value="Genomic_DNA"/>
</dbReference>
<dbReference type="InterPro" id="IPR036882">
    <property type="entry name" value="Alba-like_dom_sf"/>
</dbReference>
<dbReference type="SUPFAM" id="SSF82704">
    <property type="entry name" value="AlbA-like"/>
    <property type="match status" value="1"/>
</dbReference>